<dbReference type="AlphaFoldDB" id="A0A7C3IP97"/>
<sequence>MSEIKLLALDLDDTLLREDLTISFHTKNVLKKVEESGVIVMLASGRSPAAMDRYARDLGMHKRPGYLVCNNGTTILESHTGTVVKEFFLPIEAALAVYDLVDAEGFPVQIYDEGTIYVSRRNEYADIDQKLTGQRQVVVDNFRSFLAAGAQKMVIPGDPSLLRPLETLLKTFISDRVTIFTSKPYFLEILPPATGKGEALAVVAQMLGIDRSQVMAIGDSMNDESMIRWAGFGVAMANGDPRIKAIAKAVTNRTNEEDGVADFVEQYLLKRRTHAG</sequence>
<dbReference type="GO" id="GO:0005829">
    <property type="term" value="C:cytosol"/>
    <property type="evidence" value="ECO:0007669"/>
    <property type="project" value="TreeGrafter"/>
</dbReference>
<organism evidence="1">
    <name type="scientific">Gracilinema caldarium</name>
    <dbReference type="NCBI Taxonomy" id="215591"/>
    <lineage>
        <taxon>Bacteria</taxon>
        <taxon>Pseudomonadati</taxon>
        <taxon>Spirochaetota</taxon>
        <taxon>Spirochaetia</taxon>
        <taxon>Spirochaetales</taxon>
        <taxon>Breznakiellaceae</taxon>
        <taxon>Gracilinema</taxon>
    </lineage>
</organism>
<dbReference type="Gene3D" id="3.40.50.1000">
    <property type="entry name" value="HAD superfamily/HAD-like"/>
    <property type="match status" value="1"/>
</dbReference>
<dbReference type="InterPro" id="IPR036412">
    <property type="entry name" value="HAD-like_sf"/>
</dbReference>
<dbReference type="SFLD" id="SFLDG01140">
    <property type="entry name" value="C2.B:_Phosphomannomutase_and_P"/>
    <property type="match status" value="1"/>
</dbReference>
<comment type="caution">
    <text evidence="1">The sequence shown here is derived from an EMBL/GenBank/DDBJ whole genome shotgun (WGS) entry which is preliminary data.</text>
</comment>
<dbReference type="SFLD" id="SFLDS00003">
    <property type="entry name" value="Haloacid_Dehalogenase"/>
    <property type="match status" value="1"/>
</dbReference>
<protein>
    <submittedName>
        <fullName evidence="1">HAD family phosphatase</fullName>
    </submittedName>
</protein>
<gene>
    <name evidence="1" type="ORF">ENS59_03210</name>
</gene>
<dbReference type="PANTHER" id="PTHR10000:SF8">
    <property type="entry name" value="HAD SUPERFAMILY HYDROLASE-LIKE, TYPE 3"/>
    <property type="match status" value="1"/>
</dbReference>
<dbReference type="CDD" id="cd07516">
    <property type="entry name" value="HAD_Pase"/>
    <property type="match status" value="1"/>
</dbReference>
<accession>A0A7C3IP97</accession>
<reference evidence="1" key="1">
    <citation type="journal article" date="2020" name="mSystems">
        <title>Genome- and Community-Level Interaction Insights into Carbon Utilization and Element Cycling Functions of Hydrothermarchaeota in Hydrothermal Sediment.</title>
        <authorList>
            <person name="Zhou Z."/>
            <person name="Liu Y."/>
            <person name="Xu W."/>
            <person name="Pan J."/>
            <person name="Luo Z.H."/>
            <person name="Li M."/>
        </authorList>
    </citation>
    <scope>NUCLEOTIDE SEQUENCE [LARGE SCALE GENOMIC DNA]</scope>
    <source>
        <strain evidence="1">SpSt-503</strain>
    </source>
</reference>
<dbReference type="Pfam" id="PF08282">
    <property type="entry name" value="Hydrolase_3"/>
    <property type="match status" value="1"/>
</dbReference>
<name>A0A7C3IP97_9SPIR</name>
<dbReference type="EMBL" id="DSVL01000096">
    <property type="protein sequence ID" value="HFH28506.1"/>
    <property type="molecule type" value="Genomic_DNA"/>
</dbReference>
<dbReference type="InterPro" id="IPR006379">
    <property type="entry name" value="HAD-SF_hydro_IIB"/>
</dbReference>
<dbReference type="InterPro" id="IPR023214">
    <property type="entry name" value="HAD_sf"/>
</dbReference>
<dbReference type="InterPro" id="IPR000150">
    <property type="entry name" value="Cof"/>
</dbReference>
<proteinExistence type="predicted"/>
<dbReference type="SUPFAM" id="SSF56784">
    <property type="entry name" value="HAD-like"/>
    <property type="match status" value="1"/>
</dbReference>
<dbReference type="PROSITE" id="PS01229">
    <property type="entry name" value="COF_2"/>
    <property type="match status" value="1"/>
</dbReference>
<dbReference type="Gene3D" id="3.30.1240.10">
    <property type="match status" value="1"/>
</dbReference>
<dbReference type="NCBIfam" id="TIGR01484">
    <property type="entry name" value="HAD-SF-IIB"/>
    <property type="match status" value="1"/>
</dbReference>
<dbReference type="PANTHER" id="PTHR10000">
    <property type="entry name" value="PHOSPHOSERINE PHOSPHATASE"/>
    <property type="match status" value="1"/>
</dbReference>
<evidence type="ECO:0000313" key="1">
    <source>
        <dbReference type="EMBL" id="HFH28506.1"/>
    </source>
</evidence>
<dbReference type="GO" id="GO:0016791">
    <property type="term" value="F:phosphatase activity"/>
    <property type="evidence" value="ECO:0007669"/>
    <property type="project" value="TreeGrafter"/>
</dbReference>
<dbReference type="NCBIfam" id="TIGR00099">
    <property type="entry name" value="Cof-subfamily"/>
    <property type="match status" value="1"/>
</dbReference>
<dbReference type="GO" id="GO:0000287">
    <property type="term" value="F:magnesium ion binding"/>
    <property type="evidence" value="ECO:0007669"/>
    <property type="project" value="TreeGrafter"/>
</dbReference>